<dbReference type="InterPro" id="IPR044898">
    <property type="entry name" value="CDI_dom_sf"/>
</dbReference>
<keyword evidence="4" id="KW-0131">Cell cycle</keyword>
<dbReference type="Proteomes" id="UP001567538">
    <property type="component" value="Unassembled WGS sequence"/>
</dbReference>
<sequence length="133" mass="15044">MQDYLKKCDKKRQISLYCVFGDAELPDNASSPAPSVCCKYAESPLRSPDLEAGRPGREISTSACVNFSEATWICGDSSQVKPTAKRPSAAELEEFFTEAEEYVQKRFAEKYNYDIVKDAPILGGRYQWFRTHI</sequence>
<organism evidence="6 7">
    <name type="scientific">Salvia divinorum</name>
    <name type="common">Maria pastora</name>
    <name type="synonym">Diviner's sage</name>
    <dbReference type="NCBI Taxonomy" id="28513"/>
    <lineage>
        <taxon>Eukaryota</taxon>
        <taxon>Viridiplantae</taxon>
        <taxon>Streptophyta</taxon>
        <taxon>Embryophyta</taxon>
        <taxon>Tracheophyta</taxon>
        <taxon>Spermatophyta</taxon>
        <taxon>Magnoliopsida</taxon>
        <taxon>eudicotyledons</taxon>
        <taxon>Gunneridae</taxon>
        <taxon>Pentapetalae</taxon>
        <taxon>asterids</taxon>
        <taxon>lamiids</taxon>
        <taxon>Lamiales</taxon>
        <taxon>Lamiaceae</taxon>
        <taxon>Nepetoideae</taxon>
        <taxon>Mentheae</taxon>
        <taxon>Salviinae</taxon>
        <taxon>Salvia</taxon>
        <taxon>Salvia subgen. Calosphace</taxon>
    </lineage>
</organism>
<evidence type="ECO:0000256" key="2">
    <source>
        <dbReference type="ARBA" id="ARBA00010274"/>
    </source>
</evidence>
<evidence type="ECO:0000259" key="5">
    <source>
        <dbReference type="Pfam" id="PF02234"/>
    </source>
</evidence>
<dbReference type="InterPro" id="IPR003175">
    <property type="entry name" value="CDI_dom"/>
</dbReference>
<reference evidence="6 7" key="1">
    <citation type="submission" date="2024-06" db="EMBL/GenBank/DDBJ databases">
        <title>A chromosome level genome sequence of Diviner's sage (Salvia divinorum).</title>
        <authorList>
            <person name="Ford S.A."/>
            <person name="Ro D.-K."/>
            <person name="Ness R.W."/>
            <person name="Phillips M.A."/>
        </authorList>
    </citation>
    <scope>NUCLEOTIDE SEQUENCE [LARGE SCALE GENOMIC DNA]</scope>
    <source>
        <strain evidence="6">SAF-2024a</strain>
        <tissue evidence="6">Leaf</tissue>
    </source>
</reference>
<feature type="domain" description="Cyclin-dependent kinase inhibitor" evidence="5">
    <location>
        <begin position="87"/>
        <end position="130"/>
    </location>
</feature>
<evidence type="ECO:0000313" key="7">
    <source>
        <dbReference type="Proteomes" id="UP001567538"/>
    </source>
</evidence>
<accession>A0ABD1GKR1</accession>
<dbReference type="EMBL" id="JBEAFC010000008">
    <property type="protein sequence ID" value="KAL1544280.1"/>
    <property type="molecule type" value="Genomic_DNA"/>
</dbReference>
<evidence type="ECO:0000256" key="3">
    <source>
        <dbReference type="ARBA" id="ARBA00023013"/>
    </source>
</evidence>
<name>A0ABD1GKR1_SALDI</name>
<dbReference type="Gene3D" id="4.10.365.10">
    <property type="entry name" value="p27"/>
    <property type="match status" value="1"/>
</dbReference>
<keyword evidence="3 6" id="KW-0649">Protein kinase inhibitor</keyword>
<comment type="caution">
    <text evidence="6">The sequence shown here is derived from an EMBL/GenBank/DDBJ whole genome shotgun (WGS) entry which is preliminary data.</text>
</comment>
<evidence type="ECO:0000256" key="4">
    <source>
        <dbReference type="ARBA" id="ARBA00023306"/>
    </source>
</evidence>
<comment type="subcellular location">
    <subcellularLocation>
        <location evidence="1">Nucleus</location>
        <location evidence="1">Nucleoplasm</location>
    </subcellularLocation>
</comment>
<dbReference type="AlphaFoldDB" id="A0ABD1GKR1"/>
<evidence type="ECO:0000256" key="1">
    <source>
        <dbReference type="ARBA" id="ARBA00004642"/>
    </source>
</evidence>
<gene>
    <name evidence="6" type="ORF">AAHA92_21153</name>
</gene>
<keyword evidence="7" id="KW-1185">Reference proteome</keyword>
<dbReference type="GO" id="GO:0004860">
    <property type="term" value="F:protein kinase inhibitor activity"/>
    <property type="evidence" value="ECO:0007669"/>
    <property type="project" value="UniProtKB-KW"/>
</dbReference>
<dbReference type="Pfam" id="PF02234">
    <property type="entry name" value="CDI"/>
    <property type="match status" value="1"/>
</dbReference>
<dbReference type="InterPro" id="IPR044275">
    <property type="entry name" value="KRP"/>
</dbReference>
<dbReference type="GO" id="GO:0005654">
    <property type="term" value="C:nucleoplasm"/>
    <property type="evidence" value="ECO:0007669"/>
    <property type="project" value="UniProtKB-SubCell"/>
</dbReference>
<evidence type="ECO:0000313" key="6">
    <source>
        <dbReference type="EMBL" id="KAL1544280.1"/>
    </source>
</evidence>
<proteinExistence type="inferred from homology"/>
<protein>
    <submittedName>
        <fullName evidence="6">Cyclin-dependent kinase inhibitor 6-like</fullName>
    </submittedName>
</protein>
<dbReference type="PANTHER" id="PTHR46776">
    <property type="entry name" value="CYCLIN-DEPENDENT KINASE INHIBITOR 4-RELATED"/>
    <property type="match status" value="1"/>
</dbReference>
<comment type="similarity">
    <text evidence="2">Belongs to the CDI family. ICK/KRP subfamily.</text>
</comment>